<evidence type="ECO:0000313" key="12">
    <source>
        <dbReference type="Proteomes" id="UP000193391"/>
    </source>
</evidence>
<dbReference type="PANTHER" id="PTHR24221:SF654">
    <property type="entry name" value="ATP-BINDING CASSETTE SUB-FAMILY B MEMBER 6"/>
    <property type="match status" value="1"/>
</dbReference>
<dbReference type="GO" id="GO:0034040">
    <property type="term" value="F:ATPase-coupled lipid transmembrane transporter activity"/>
    <property type="evidence" value="ECO:0007669"/>
    <property type="project" value="TreeGrafter"/>
</dbReference>
<dbReference type="GO" id="GO:0016887">
    <property type="term" value="F:ATP hydrolysis activity"/>
    <property type="evidence" value="ECO:0007669"/>
    <property type="project" value="InterPro"/>
</dbReference>
<dbReference type="InterPro" id="IPR003439">
    <property type="entry name" value="ABC_transporter-like_ATP-bd"/>
</dbReference>
<dbReference type="InterPro" id="IPR027417">
    <property type="entry name" value="P-loop_NTPase"/>
</dbReference>
<dbReference type="SMART" id="SM00382">
    <property type="entry name" value="AAA"/>
    <property type="match status" value="1"/>
</dbReference>
<dbReference type="PROSITE" id="PS50893">
    <property type="entry name" value="ABC_TRANSPORTER_2"/>
    <property type="match status" value="1"/>
</dbReference>
<accession>A0A1Y2KX08</accession>
<feature type="transmembrane region" description="Helical" evidence="8">
    <location>
        <begin position="241"/>
        <end position="262"/>
    </location>
</feature>
<dbReference type="Gene3D" id="1.20.1560.10">
    <property type="entry name" value="ABC transporter type 1, transmembrane domain"/>
    <property type="match status" value="1"/>
</dbReference>
<evidence type="ECO:0000256" key="8">
    <source>
        <dbReference type="SAM" id="Phobius"/>
    </source>
</evidence>
<dbReference type="GO" id="GO:0140359">
    <property type="term" value="F:ABC-type transporter activity"/>
    <property type="evidence" value="ECO:0007669"/>
    <property type="project" value="InterPro"/>
</dbReference>
<feature type="transmembrane region" description="Helical" evidence="8">
    <location>
        <begin position="52"/>
        <end position="75"/>
    </location>
</feature>
<dbReference type="InterPro" id="IPR017871">
    <property type="entry name" value="ABC_transporter-like_CS"/>
</dbReference>
<dbReference type="InterPro" id="IPR015856">
    <property type="entry name" value="ABC_transpr_CbiO/EcfA_su"/>
</dbReference>
<evidence type="ECO:0000259" key="9">
    <source>
        <dbReference type="PROSITE" id="PS50893"/>
    </source>
</evidence>
<keyword evidence="6 8" id="KW-1133">Transmembrane helix</keyword>
<dbReference type="STRING" id="1293891.TMES_16865"/>
<keyword evidence="5" id="KW-0067">ATP-binding</keyword>
<dbReference type="GO" id="GO:0005524">
    <property type="term" value="F:ATP binding"/>
    <property type="evidence" value="ECO:0007669"/>
    <property type="project" value="UniProtKB-KW"/>
</dbReference>
<keyword evidence="12" id="KW-1185">Reference proteome</keyword>
<evidence type="ECO:0000259" key="10">
    <source>
        <dbReference type="PROSITE" id="PS50929"/>
    </source>
</evidence>
<dbReference type="CDD" id="cd03225">
    <property type="entry name" value="ABC_cobalt_CbiO_domain1"/>
    <property type="match status" value="1"/>
</dbReference>
<comment type="caution">
    <text evidence="11">The sequence shown here is derived from an EMBL/GenBank/DDBJ whole genome shotgun (WGS) entry which is preliminary data.</text>
</comment>
<feature type="transmembrane region" description="Helical" evidence="8">
    <location>
        <begin position="20"/>
        <end position="40"/>
    </location>
</feature>
<feature type="domain" description="ABC transmembrane type-1" evidence="10">
    <location>
        <begin position="18"/>
        <end position="295"/>
    </location>
</feature>
<feature type="domain" description="ABC transporter" evidence="9">
    <location>
        <begin position="332"/>
        <end position="571"/>
    </location>
</feature>
<dbReference type="PROSITE" id="PS00211">
    <property type="entry name" value="ABC_TRANSPORTER_1"/>
    <property type="match status" value="1"/>
</dbReference>
<reference evidence="11 12" key="1">
    <citation type="submission" date="2014-03" db="EMBL/GenBank/DDBJ databases">
        <title>The draft genome sequence of Thalassospira mesophila JCM 18969.</title>
        <authorList>
            <person name="Lai Q."/>
            <person name="Shao Z."/>
        </authorList>
    </citation>
    <scope>NUCLEOTIDE SEQUENCE [LARGE SCALE GENOMIC DNA]</scope>
    <source>
        <strain evidence="11 12">JCM 18969</strain>
    </source>
</reference>
<protein>
    <recommendedName>
        <fullName evidence="13">Cyclic peptide transporter</fullName>
    </recommendedName>
</protein>
<dbReference type="InterPro" id="IPR003593">
    <property type="entry name" value="AAA+_ATPase"/>
</dbReference>
<evidence type="ECO:0000256" key="5">
    <source>
        <dbReference type="ARBA" id="ARBA00022840"/>
    </source>
</evidence>
<keyword evidence="2" id="KW-0813">Transport</keyword>
<evidence type="ECO:0000256" key="3">
    <source>
        <dbReference type="ARBA" id="ARBA00022692"/>
    </source>
</evidence>
<evidence type="ECO:0000256" key="6">
    <source>
        <dbReference type="ARBA" id="ARBA00022989"/>
    </source>
</evidence>
<dbReference type="SUPFAM" id="SSF52540">
    <property type="entry name" value="P-loop containing nucleoside triphosphate hydrolases"/>
    <property type="match status" value="1"/>
</dbReference>
<evidence type="ECO:0000256" key="2">
    <source>
        <dbReference type="ARBA" id="ARBA00022448"/>
    </source>
</evidence>
<evidence type="ECO:0008006" key="13">
    <source>
        <dbReference type="Google" id="ProtNLM"/>
    </source>
</evidence>
<dbReference type="Pfam" id="PF00005">
    <property type="entry name" value="ABC_tran"/>
    <property type="match status" value="1"/>
</dbReference>
<evidence type="ECO:0000313" key="11">
    <source>
        <dbReference type="EMBL" id="OSQ36747.1"/>
    </source>
</evidence>
<dbReference type="RefSeq" id="WP_085584716.1">
    <property type="nucleotide sequence ID" value="NZ_JFKA01000009.1"/>
</dbReference>
<dbReference type="EMBL" id="JFKA01000009">
    <property type="protein sequence ID" value="OSQ36747.1"/>
    <property type="molecule type" value="Genomic_DNA"/>
</dbReference>
<proteinExistence type="predicted"/>
<dbReference type="AlphaFoldDB" id="A0A1Y2KX08"/>
<feature type="transmembrane region" description="Helical" evidence="8">
    <location>
        <begin position="153"/>
        <end position="172"/>
    </location>
</feature>
<evidence type="ECO:0000256" key="4">
    <source>
        <dbReference type="ARBA" id="ARBA00022741"/>
    </source>
</evidence>
<dbReference type="Gene3D" id="3.40.50.300">
    <property type="entry name" value="P-loop containing nucleotide triphosphate hydrolases"/>
    <property type="match status" value="1"/>
</dbReference>
<evidence type="ECO:0000256" key="1">
    <source>
        <dbReference type="ARBA" id="ARBA00004651"/>
    </source>
</evidence>
<dbReference type="Proteomes" id="UP000193391">
    <property type="component" value="Unassembled WGS sequence"/>
</dbReference>
<dbReference type="InterPro" id="IPR036640">
    <property type="entry name" value="ABC1_TM_sf"/>
</dbReference>
<dbReference type="NCBIfam" id="TIGR01194">
    <property type="entry name" value="cyc_pep_trnsptr"/>
    <property type="match status" value="1"/>
</dbReference>
<keyword evidence="7 8" id="KW-0472">Membrane</keyword>
<dbReference type="OrthoDB" id="9760776at2"/>
<organism evidence="11 12">
    <name type="scientific">Thalassospira mesophila</name>
    <dbReference type="NCBI Taxonomy" id="1293891"/>
    <lineage>
        <taxon>Bacteria</taxon>
        <taxon>Pseudomonadati</taxon>
        <taxon>Pseudomonadota</taxon>
        <taxon>Alphaproteobacteria</taxon>
        <taxon>Rhodospirillales</taxon>
        <taxon>Thalassospiraceae</taxon>
        <taxon>Thalassospira</taxon>
    </lineage>
</organism>
<dbReference type="GO" id="GO:1904680">
    <property type="term" value="F:peptide transmembrane transporter activity"/>
    <property type="evidence" value="ECO:0007669"/>
    <property type="project" value="InterPro"/>
</dbReference>
<dbReference type="GO" id="GO:0005886">
    <property type="term" value="C:plasma membrane"/>
    <property type="evidence" value="ECO:0007669"/>
    <property type="project" value="UniProtKB-SubCell"/>
</dbReference>
<dbReference type="PROSITE" id="PS50929">
    <property type="entry name" value="ABC_TM1F"/>
    <property type="match status" value="1"/>
</dbReference>
<dbReference type="InterPro" id="IPR005898">
    <property type="entry name" value="Cyc_pep_transpt_SyrD/YojI"/>
</dbReference>
<evidence type="ECO:0000256" key="7">
    <source>
        <dbReference type="ARBA" id="ARBA00023136"/>
    </source>
</evidence>
<name>A0A1Y2KX08_9PROT</name>
<dbReference type="GO" id="GO:0015833">
    <property type="term" value="P:peptide transport"/>
    <property type="evidence" value="ECO:0007669"/>
    <property type="project" value="InterPro"/>
</dbReference>
<keyword evidence="4" id="KW-0547">Nucleotide-binding</keyword>
<keyword evidence="3 8" id="KW-0812">Transmembrane</keyword>
<dbReference type="InterPro" id="IPR039421">
    <property type="entry name" value="Type_1_exporter"/>
</dbReference>
<comment type="subcellular location">
    <subcellularLocation>
        <location evidence="1">Cell membrane</location>
        <topology evidence="1">Multi-pass membrane protein</topology>
    </subcellularLocation>
</comment>
<dbReference type="InterPro" id="IPR011527">
    <property type="entry name" value="ABC1_TM_dom"/>
</dbReference>
<dbReference type="SUPFAM" id="SSF90123">
    <property type="entry name" value="ABC transporter transmembrane region"/>
    <property type="match status" value="1"/>
</dbReference>
<gene>
    <name evidence="11" type="ORF">TMES_16865</name>
</gene>
<dbReference type="PANTHER" id="PTHR24221">
    <property type="entry name" value="ATP-BINDING CASSETTE SUB-FAMILY B"/>
    <property type="match status" value="1"/>
</dbReference>
<sequence>MKLLDLLSSGDNRLFTRLTITGGLAGGGSAVLLAIVNAAAEQIERDAVDEVNWFLAGAFIAVAAIYFLSEIYLVARIGAQIENGINRVRTRLLDRLANADFARIERFGQTRLYESITQSSQIISQNSQLLAHAFRSLLLVVAVMLYVLWLSPLAFFLIVAVIAIGTTIYLRMGKELSACYHKLGEAENNLFERVADLFYGIKEVRMSSARSNALHVAFMATSTEKEDIAIKAHDLTFRQQIMGMMAFYILLAVIVFIVPVYSPSFSGTVMKVSTAVLFMIGPISSVVQSWTVLGMAESAAIRMSTLDADLLDMAEPIADGNDALVRDDFSHIRFHEVTFSYAHHDPYHGFELGPITLDITRGDLIFITGGNGSGKSTLIKLLTALYRPTEGHIEIDGMRLGPQSIEAYRSLIATVFSDYHLFSHLYGQGEINRDEASFWLHLFELDHITGIEIPPPREAPQGDNVAKPAEHPRFVRKDLSQGQKKRLALISAILEKRPVLVLDEWAADQDPHFREKFYRVILPELKTRGQTIVAVTHDDHYFDAADRRLHLDTGQLRDITASSSVTPDGRV</sequence>